<proteinExistence type="predicted"/>
<accession>A0A7S4MYN5</accession>
<sequence>MIAVASHFLPVLSLIFQSRRRHQGALTSEDALVGFFLACIVVGLRILVSPGCGHRSHGASWHDRAQSKSRLFSVASLQSIHFCHYHAPVVFSFQSREFP</sequence>
<name>A0A7S4MYN5_9STRA</name>
<dbReference type="EMBL" id="HBKQ01033473">
    <property type="protein sequence ID" value="CAE2254080.1"/>
    <property type="molecule type" value="Transcribed_RNA"/>
</dbReference>
<evidence type="ECO:0000313" key="1">
    <source>
        <dbReference type="EMBL" id="CAE2254080.1"/>
    </source>
</evidence>
<dbReference type="AlphaFoldDB" id="A0A7S4MYN5"/>
<organism evidence="1">
    <name type="scientific">Odontella aurita</name>
    <dbReference type="NCBI Taxonomy" id="265563"/>
    <lineage>
        <taxon>Eukaryota</taxon>
        <taxon>Sar</taxon>
        <taxon>Stramenopiles</taxon>
        <taxon>Ochrophyta</taxon>
        <taxon>Bacillariophyta</taxon>
        <taxon>Mediophyceae</taxon>
        <taxon>Biddulphiophycidae</taxon>
        <taxon>Eupodiscales</taxon>
        <taxon>Odontellaceae</taxon>
        <taxon>Odontella</taxon>
    </lineage>
</organism>
<protein>
    <submittedName>
        <fullName evidence="1">Uncharacterized protein</fullName>
    </submittedName>
</protein>
<reference evidence="1" key="1">
    <citation type="submission" date="2021-01" db="EMBL/GenBank/DDBJ databases">
        <authorList>
            <person name="Corre E."/>
            <person name="Pelletier E."/>
            <person name="Niang G."/>
            <person name="Scheremetjew M."/>
            <person name="Finn R."/>
            <person name="Kale V."/>
            <person name="Holt S."/>
            <person name="Cochrane G."/>
            <person name="Meng A."/>
            <person name="Brown T."/>
            <person name="Cohen L."/>
        </authorList>
    </citation>
    <scope>NUCLEOTIDE SEQUENCE</scope>
    <source>
        <strain evidence="1">Isolate 1302-5</strain>
    </source>
</reference>
<gene>
    <name evidence="1" type="ORF">OAUR00152_LOCUS22927</name>
</gene>